<dbReference type="PANTHER" id="PTHR45906">
    <property type="entry name" value="ALPHA-N-ACETYL-NEURAMINYL-2,3-BETA-GALACTOSYL-1, 3-N-ACETYL-GALACTOSAMINIDE ALPHA-2,6-SIALYLTRANSFERASE-LIKE"/>
    <property type="match status" value="1"/>
</dbReference>
<keyword evidence="5 15" id="KW-0812">Transmembrane</keyword>
<dbReference type="AlphaFoldDB" id="A0AAV9S1X1"/>
<sequence>MCTDGCRTIGAAFRHKLLLLNVWPKLKFRRWLCLLSLSLLLLFLFGLLITRDSRSPATQISGLRGYRRISPDRMGQFLHTHCNRCALVSSSGQMLGAGAGDEIDQIGCAIRMNNAPTRGFEKDVGSHTNVRVVSHTTVPLLIKKEQYYFKQSADTTYVFWGPYRNMREDGGGIIFNVLLKLALKYPKVKMYAVTQDKIQYCDSVFQNETGKNRMNTGAFLSTGFFSMILATDMCDSITVYGMIDDNYCSRANHSVVPYHYYEQKRISECRMYTYHENTQRGGHRFITEKAIYAKWATRYKIQFKHPAWRL</sequence>
<comment type="subcellular location">
    <subcellularLocation>
        <location evidence="1">Golgi apparatus membrane</location>
        <topology evidence="1">Single-pass type II membrane protein</topology>
    </subcellularLocation>
</comment>
<evidence type="ECO:0000256" key="9">
    <source>
        <dbReference type="ARBA" id="ARBA00023034"/>
    </source>
</evidence>
<evidence type="ECO:0000256" key="7">
    <source>
        <dbReference type="ARBA" id="ARBA00022981"/>
    </source>
</evidence>
<dbReference type="GO" id="GO:0009311">
    <property type="term" value="P:oligosaccharide metabolic process"/>
    <property type="evidence" value="ECO:0007669"/>
    <property type="project" value="TreeGrafter"/>
</dbReference>
<keyword evidence="11 15" id="KW-0472">Membrane</keyword>
<dbReference type="InterPro" id="IPR001675">
    <property type="entry name" value="Glyco_trans_29"/>
</dbReference>
<evidence type="ECO:0000256" key="15">
    <source>
        <dbReference type="SAM" id="Phobius"/>
    </source>
</evidence>
<comment type="similarity">
    <text evidence="2">Belongs to the glycosyltransferase 29 family.</text>
</comment>
<keyword evidence="12" id="KW-1015">Disulfide bond</keyword>
<dbReference type="GO" id="GO:0001665">
    <property type="term" value="F:alpha-N-acetylgalactosaminide alpha-2,6-sialyltransferase activity"/>
    <property type="evidence" value="ECO:0007669"/>
    <property type="project" value="TreeGrafter"/>
</dbReference>
<comment type="caution">
    <text evidence="16">The sequence shown here is derived from an EMBL/GenBank/DDBJ whole genome shotgun (WGS) entry which is preliminary data.</text>
</comment>
<keyword evidence="17" id="KW-1185">Reference proteome</keyword>
<evidence type="ECO:0000313" key="17">
    <source>
        <dbReference type="Proteomes" id="UP001311232"/>
    </source>
</evidence>
<keyword evidence="4" id="KW-0808">Transferase</keyword>
<accession>A0AAV9S1X1</accession>
<evidence type="ECO:0000256" key="10">
    <source>
        <dbReference type="ARBA" id="ARBA00023098"/>
    </source>
</evidence>
<evidence type="ECO:0000256" key="14">
    <source>
        <dbReference type="ARBA" id="ARBA00043744"/>
    </source>
</evidence>
<organism evidence="16 17">
    <name type="scientific">Crenichthys baileyi</name>
    <name type="common">White River springfish</name>
    <dbReference type="NCBI Taxonomy" id="28760"/>
    <lineage>
        <taxon>Eukaryota</taxon>
        <taxon>Metazoa</taxon>
        <taxon>Chordata</taxon>
        <taxon>Craniata</taxon>
        <taxon>Vertebrata</taxon>
        <taxon>Euteleostomi</taxon>
        <taxon>Actinopterygii</taxon>
        <taxon>Neopterygii</taxon>
        <taxon>Teleostei</taxon>
        <taxon>Neoteleostei</taxon>
        <taxon>Acanthomorphata</taxon>
        <taxon>Ovalentaria</taxon>
        <taxon>Atherinomorphae</taxon>
        <taxon>Cyprinodontiformes</taxon>
        <taxon>Goodeidae</taxon>
        <taxon>Crenichthys</taxon>
    </lineage>
</organism>
<dbReference type="EMBL" id="JAHHUM010000985">
    <property type="protein sequence ID" value="KAK5615266.1"/>
    <property type="molecule type" value="Genomic_DNA"/>
</dbReference>
<protein>
    <recommendedName>
        <fullName evidence="18">Alpha-N-acetylgalactosaminide alpha-2,6-sialyltransferase 3</fullName>
    </recommendedName>
</protein>
<dbReference type="PANTHER" id="PTHR45906:SF4">
    <property type="entry name" value="ALPHA-N-ACETYL-NEURAMINYL-2,3-BETA-GALACTOSYL-1,3-N-ACETYL-GALACTOSAMINIDE ALPHA-2,6-SIALYLTRANSFERASE"/>
    <property type="match status" value="1"/>
</dbReference>
<keyword evidence="10" id="KW-0443">Lipid metabolism</keyword>
<name>A0AAV9S1X1_9TELE</name>
<evidence type="ECO:0000256" key="11">
    <source>
        <dbReference type="ARBA" id="ARBA00023136"/>
    </source>
</evidence>
<gene>
    <name evidence="16" type="ORF">CRENBAI_003724</name>
</gene>
<keyword evidence="3" id="KW-0328">Glycosyltransferase</keyword>
<evidence type="ECO:0000256" key="5">
    <source>
        <dbReference type="ARBA" id="ARBA00022692"/>
    </source>
</evidence>
<keyword evidence="7" id="KW-0730">Sialic acid</keyword>
<evidence type="ECO:0000256" key="12">
    <source>
        <dbReference type="ARBA" id="ARBA00023157"/>
    </source>
</evidence>
<keyword evidence="9" id="KW-0333">Golgi apparatus</keyword>
<reference evidence="16 17" key="1">
    <citation type="submission" date="2021-06" db="EMBL/GenBank/DDBJ databases">
        <authorList>
            <person name="Palmer J.M."/>
        </authorList>
    </citation>
    <scope>NUCLEOTIDE SEQUENCE [LARGE SCALE GENOMIC DNA]</scope>
    <source>
        <strain evidence="16 17">MEX-2019</strain>
        <tissue evidence="16">Muscle</tissue>
    </source>
</reference>
<feature type="transmembrane region" description="Helical" evidence="15">
    <location>
        <begin position="28"/>
        <end position="49"/>
    </location>
</feature>
<evidence type="ECO:0000256" key="4">
    <source>
        <dbReference type="ARBA" id="ARBA00022679"/>
    </source>
</evidence>
<evidence type="ECO:0000256" key="8">
    <source>
        <dbReference type="ARBA" id="ARBA00022989"/>
    </source>
</evidence>
<dbReference type="Pfam" id="PF00777">
    <property type="entry name" value="Glyco_transf_29"/>
    <property type="match status" value="1"/>
</dbReference>
<evidence type="ECO:0000256" key="1">
    <source>
        <dbReference type="ARBA" id="ARBA00004323"/>
    </source>
</evidence>
<dbReference type="Gene3D" id="3.90.1480.20">
    <property type="entry name" value="Glycosyl transferase family 29"/>
    <property type="match status" value="1"/>
</dbReference>
<keyword evidence="13" id="KW-0325">Glycoprotein</keyword>
<comment type="catalytic activity">
    <reaction evidence="14">
        <text>a ganglioside GM1b (d18:1(4E)) + CMP-N-acetyl-beta-neuraminate = a ganglioside GD1alpha (d18:1(4E)) + CMP + H(+)</text>
        <dbReference type="Rhea" id="RHEA:41968"/>
        <dbReference type="ChEBI" id="CHEBI:15378"/>
        <dbReference type="ChEBI" id="CHEBI:57812"/>
        <dbReference type="ChEBI" id="CHEBI:60377"/>
        <dbReference type="ChEBI" id="CHEBI:78568"/>
        <dbReference type="ChEBI" id="CHEBI:78569"/>
    </reaction>
    <physiologicalReaction direction="left-to-right" evidence="14">
        <dbReference type="Rhea" id="RHEA:41969"/>
    </physiologicalReaction>
</comment>
<evidence type="ECO:0008006" key="18">
    <source>
        <dbReference type="Google" id="ProtNLM"/>
    </source>
</evidence>
<evidence type="ECO:0000256" key="2">
    <source>
        <dbReference type="ARBA" id="ARBA00006003"/>
    </source>
</evidence>
<keyword evidence="8 15" id="KW-1133">Transmembrane helix</keyword>
<evidence type="ECO:0000256" key="13">
    <source>
        <dbReference type="ARBA" id="ARBA00023180"/>
    </source>
</evidence>
<evidence type="ECO:0000313" key="16">
    <source>
        <dbReference type="EMBL" id="KAK5615266.1"/>
    </source>
</evidence>
<dbReference type="GO" id="GO:0001574">
    <property type="term" value="P:ganglioside biosynthetic process"/>
    <property type="evidence" value="ECO:0007669"/>
    <property type="project" value="TreeGrafter"/>
</dbReference>
<proteinExistence type="inferred from homology"/>
<dbReference type="InterPro" id="IPR038578">
    <property type="entry name" value="GT29-like_sf"/>
</dbReference>
<evidence type="ECO:0000256" key="3">
    <source>
        <dbReference type="ARBA" id="ARBA00022676"/>
    </source>
</evidence>
<dbReference type="Proteomes" id="UP001311232">
    <property type="component" value="Unassembled WGS sequence"/>
</dbReference>
<keyword evidence="6" id="KW-0735">Signal-anchor</keyword>
<dbReference type="GO" id="GO:0000139">
    <property type="term" value="C:Golgi membrane"/>
    <property type="evidence" value="ECO:0007669"/>
    <property type="project" value="UniProtKB-SubCell"/>
</dbReference>
<evidence type="ECO:0000256" key="6">
    <source>
        <dbReference type="ARBA" id="ARBA00022968"/>
    </source>
</evidence>